<evidence type="ECO:0000259" key="7">
    <source>
        <dbReference type="Pfam" id="PF00482"/>
    </source>
</evidence>
<evidence type="ECO:0000256" key="2">
    <source>
        <dbReference type="ARBA" id="ARBA00022475"/>
    </source>
</evidence>
<keyword evidence="4 6" id="KW-1133">Transmembrane helix</keyword>
<dbReference type="Proteomes" id="UP000184301">
    <property type="component" value="Unassembled WGS sequence"/>
</dbReference>
<keyword evidence="3 6" id="KW-0812">Transmembrane</keyword>
<keyword evidence="5 6" id="KW-0472">Membrane</keyword>
<evidence type="ECO:0000256" key="3">
    <source>
        <dbReference type="ARBA" id="ARBA00022692"/>
    </source>
</evidence>
<dbReference type="EMBL" id="FQZY01000013">
    <property type="protein sequence ID" value="SHJ62676.1"/>
    <property type="molecule type" value="Genomic_DNA"/>
</dbReference>
<evidence type="ECO:0000256" key="5">
    <source>
        <dbReference type="ARBA" id="ARBA00023136"/>
    </source>
</evidence>
<dbReference type="Pfam" id="PF00482">
    <property type="entry name" value="T2SSF"/>
    <property type="match status" value="1"/>
</dbReference>
<evidence type="ECO:0000313" key="8">
    <source>
        <dbReference type="EMBL" id="SHJ62676.1"/>
    </source>
</evidence>
<dbReference type="STRING" id="1121950.SAMN02745243_00991"/>
<organism evidence="8 9">
    <name type="scientific">Hespellia stercorisuis DSM 15480</name>
    <dbReference type="NCBI Taxonomy" id="1121950"/>
    <lineage>
        <taxon>Bacteria</taxon>
        <taxon>Bacillati</taxon>
        <taxon>Bacillota</taxon>
        <taxon>Clostridia</taxon>
        <taxon>Lachnospirales</taxon>
        <taxon>Lachnospiraceae</taxon>
        <taxon>Hespellia</taxon>
    </lineage>
</organism>
<name>A0A1M6KUT1_9FIRM</name>
<dbReference type="PANTHER" id="PTHR35007">
    <property type="entry name" value="INTEGRAL MEMBRANE PROTEIN-RELATED"/>
    <property type="match status" value="1"/>
</dbReference>
<reference evidence="8 9" key="1">
    <citation type="submission" date="2016-11" db="EMBL/GenBank/DDBJ databases">
        <authorList>
            <person name="Jaros S."/>
            <person name="Januszkiewicz K."/>
            <person name="Wedrychowicz H."/>
        </authorList>
    </citation>
    <scope>NUCLEOTIDE SEQUENCE [LARGE SCALE GENOMIC DNA]</scope>
    <source>
        <strain evidence="8 9">DSM 15480</strain>
    </source>
</reference>
<dbReference type="InterPro" id="IPR018076">
    <property type="entry name" value="T2SS_GspF_dom"/>
</dbReference>
<proteinExistence type="predicted"/>
<feature type="transmembrane region" description="Helical" evidence="6">
    <location>
        <begin position="192"/>
        <end position="216"/>
    </location>
</feature>
<gene>
    <name evidence="8" type="ORF">SAMN02745243_00991</name>
</gene>
<comment type="subcellular location">
    <subcellularLocation>
        <location evidence="1">Cell membrane</location>
        <topology evidence="1">Multi-pass membrane protein</topology>
    </subcellularLocation>
</comment>
<accession>A0A1M6KUT1</accession>
<feature type="domain" description="Type II secretion system protein GspF" evidence="7">
    <location>
        <begin position="54"/>
        <end position="182"/>
    </location>
</feature>
<dbReference type="AlphaFoldDB" id="A0A1M6KUT1"/>
<sequence length="225" mass="25756">MLLLVSIACLFYDSAAAVIILLPFLAYYLWVWREQCIKKKKEEFRMQFKESMTAMSSALNIGYSVENSIKEVLKDLKPLYRPESRIICEYTYMVHQLNMNVPSEVVLREFADRVDQEDVENFVTVFVTAKKAGGDSVAIIRNTVKIICDKIDVKREIQTMMAAKQFEFKVMTAVPLGIIGYMRLSFAEFMSALYGNVIGVSVMTVCLLLYAGAYWMGKRIVDIEI</sequence>
<evidence type="ECO:0000313" key="9">
    <source>
        <dbReference type="Proteomes" id="UP000184301"/>
    </source>
</evidence>
<protein>
    <submittedName>
        <fullName evidence="8">Tight adherence protein B</fullName>
    </submittedName>
</protein>
<feature type="transmembrane region" description="Helical" evidence="6">
    <location>
        <begin position="168"/>
        <end position="186"/>
    </location>
</feature>
<evidence type="ECO:0000256" key="4">
    <source>
        <dbReference type="ARBA" id="ARBA00022989"/>
    </source>
</evidence>
<keyword evidence="9" id="KW-1185">Reference proteome</keyword>
<keyword evidence="2" id="KW-1003">Cell membrane</keyword>
<evidence type="ECO:0000256" key="1">
    <source>
        <dbReference type="ARBA" id="ARBA00004651"/>
    </source>
</evidence>
<dbReference type="GO" id="GO:0005886">
    <property type="term" value="C:plasma membrane"/>
    <property type="evidence" value="ECO:0007669"/>
    <property type="project" value="UniProtKB-SubCell"/>
</dbReference>
<evidence type="ECO:0000256" key="6">
    <source>
        <dbReference type="SAM" id="Phobius"/>
    </source>
</evidence>
<feature type="transmembrane region" description="Helical" evidence="6">
    <location>
        <begin position="12"/>
        <end position="31"/>
    </location>
</feature>
<dbReference type="PANTHER" id="PTHR35007:SF1">
    <property type="entry name" value="PILUS ASSEMBLY PROTEIN"/>
    <property type="match status" value="1"/>
</dbReference>